<dbReference type="EMBL" id="LSRX01001306">
    <property type="protein sequence ID" value="OLP81164.1"/>
    <property type="molecule type" value="Genomic_DNA"/>
</dbReference>
<dbReference type="InterPro" id="IPR036383">
    <property type="entry name" value="TSP1_rpt_sf"/>
</dbReference>
<dbReference type="SUPFAM" id="SSF82895">
    <property type="entry name" value="TSP-1 type 1 repeat"/>
    <property type="match status" value="9"/>
</dbReference>
<evidence type="ECO:0000256" key="1">
    <source>
        <dbReference type="ARBA" id="ARBA00004370"/>
    </source>
</evidence>
<dbReference type="InterPro" id="IPR052065">
    <property type="entry name" value="Compl_asym_regulator"/>
</dbReference>
<accession>A0A1Q9CE03</accession>
<evidence type="ECO:0000259" key="12">
    <source>
        <dbReference type="Pfam" id="PF19028"/>
    </source>
</evidence>
<dbReference type="PANTHER" id="PTHR22906:SF21">
    <property type="entry name" value="SEMA DOMAIN-CONTAINING PROTEIN"/>
    <property type="match status" value="1"/>
</dbReference>
<feature type="domain" description="Amino acid transporter transmembrane" evidence="11">
    <location>
        <begin position="640"/>
        <end position="1041"/>
    </location>
</feature>
<reference evidence="13 14" key="1">
    <citation type="submission" date="2016-02" db="EMBL/GenBank/DDBJ databases">
        <title>Genome analysis of coral dinoflagellate symbionts highlights evolutionary adaptations to a symbiotic lifestyle.</title>
        <authorList>
            <person name="Aranda M."/>
            <person name="Li Y."/>
            <person name="Liew Y.J."/>
            <person name="Baumgarten S."/>
            <person name="Simakov O."/>
            <person name="Wilson M."/>
            <person name="Piel J."/>
            <person name="Ashoor H."/>
            <person name="Bougouffa S."/>
            <person name="Bajic V.B."/>
            <person name="Ryu T."/>
            <person name="Ravasi T."/>
            <person name="Bayer T."/>
            <person name="Micklem G."/>
            <person name="Kim H."/>
            <person name="Bhak J."/>
            <person name="Lajeunesse T.C."/>
            <person name="Voolstra C.R."/>
        </authorList>
    </citation>
    <scope>NUCLEOTIDE SEQUENCE [LARGE SCALE GENOMIC DNA]</scope>
    <source>
        <strain evidence="13 14">CCMP2467</strain>
    </source>
</reference>
<keyword evidence="14" id="KW-1185">Reference proteome</keyword>
<keyword evidence="5" id="KW-0677">Repeat</keyword>
<dbReference type="Pfam" id="PF19028">
    <property type="entry name" value="TSP1_spondin"/>
    <property type="match status" value="4"/>
</dbReference>
<dbReference type="Pfam" id="PF00090">
    <property type="entry name" value="TSP_1"/>
    <property type="match status" value="8"/>
</dbReference>
<feature type="domain" description="Spondin-like TSP1" evidence="12">
    <location>
        <begin position="1243"/>
        <end position="1295"/>
    </location>
</feature>
<proteinExistence type="inferred from homology"/>
<evidence type="ECO:0000256" key="6">
    <source>
        <dbReference type="ARBA" id="ARBA00022989"/>
    </source>
</evidence>
<dbReference type="PRINTS" id="PR00724">
    <property type="entry name" value="CRBOXYPTASEC"/>
</dbReference>
<feature type="domain" description="Spondin-like TSP1" evidence="12">
    <location>
        <begin position="1685"/>
        <end position="1729"/>
    </location>
</feature>
<evidence type="ECO:0000256" key="4">
    <source>
        <dbReference type="ARBA" id="ARBA00022729"/>
    </source>
</evidence>
<evidence type="ECO:0000256" key="10">
    <source>
        <dbReference type="SAM" id="Phobius"/>
    </source>
</evidence>
<feature type="domain" description="Spondin-like TSP1" evidence="12">
    <location>
        <begin position="1362"/>
        <end position="1412"/>
    </location>
</feature>
<keyword evidence="13" id="KW-0645">Protease</keyword>
<feature type="transmembrane region" description="Helical" evidence="10">
    <location>
        <begin position="901"/>
        <end position="924"/>
    </location>
</feature>
<dbReference type="InterPro" id="IPR029058">
    <property type="entry name" value="AB_hydrolase_fold"/>
</dbReference>
<organism evidence="13 14">
    <name type="scientific">Symbiodinium microadriaticum</name>
    <name type="common">Dinoflagellate</name>
    <name type="synonym">Zooxanthella microadriatica</name>
    <dbReference type="NCBI Taxonomy" id="2951"/>
    <lineage>
        <taxon>Eukaryota</taxon>
        <taxon>Sar</taxon>
        <taxon>Alveolata</taxon>
        <taxon>Dinophyceae</taxon>
        <taxon>Suessiales</taxon>
        <taxon>Symbiodiniaceae</taxon>
        <taxon>Symbiodinium</taxon>
    </lineage>
</organism>
<feature type="transmembrane region" description="Helical" evidence="10">
    <location>
        <begin position="1878"/>
        <end position="1899"/>
    </location>
</feature>
<keyword evidence="13" id="KW-0121">Carboxypeptidase</keyword>
<comment type="caution">
    <text evidence="13">The sequence shown here is derived from an EMBL/GenBank/DDBJ whole genome shotgun (WGS) entry which is preliminary data.</text>
</comment>
<feature type="transmembrane region" description="Helical" evidence="10">
    <location>
        <begin position="711"/>
        <end position="739"/>
    </location>
</feature>
<dbReference type="OrthoDB" id="443318at2759"/>
<sequence length="1920" mass="209784">MGAYSPPFAVKMKSLRLGGKPCNFTLEEVKGCGTETCGLAMDCEWDDWDQWGACTHCSGERIRVREAQVVQKFGTIAPRMKAAAGILCHALATMAFAYGPAALQDEITHLPGAPPVDFRMFSGYIDVSPSWANGSRQIFYWFVEAQSNASEAPVILWTNGGPGCSGLIGFLAEQGPFRVKPDGGSLMHNPQAWNKLANMVFIEQPVGVGFSTTTEDIEYGDHQAVEDMHAFVLNFFERFPEYAGHDFYISSESYGGHYMPMLAKLLLDNGMPDFRGIFLGNPYTYWAYSAAGMIETAWGHQLLPAPLWAQYEESGCKATPWLQKCSNTTAEIMSILQDFDMYALDFSTCTHEGQHEQRLLLRGLTQTQDIEPPAYYPCATQVTRTYLNLPKVRKAIHAEDVDWTECANISWNQTEHSESMMPYWVDLIRNGTLKIMIYSGDDDSVCSTSATQQFVWNLGYSPLTGRNWVPWKVLGQTAGFRTDFDVPTQPGHSASFDFVTVHGAGHMVPATQPERSLALLQSFLTGDKDLPKHASLRRPDPVAEFAVQRQDRIRHLGNELGKPCEPSSSREVSQCNNCPAKKTYWCVWAEWEVEDGVQKVKDISEIESDVSTCVVSDFSTDSEKSGGRRLSLFSHGAVLPTAVCLSKAATGAGILTMAGHAAEVGIVFQAVALIGAAVLSLASIRFIATACIATGCYSYEDLCSELLHPVMALFTGFMNSVNCAGCAVGYLIICGQLFGVVTGASEPHCKLFIVLTGVLVSPLAIARHVSRMRHLAAVSIAALLILVACVMWYYAEHGLDETIVTPDDVHFSSTATAFTYMSSINNVVFAHNIQPIVPQLTGEQKPEPTTMRMHTAAVLCLITCFVVYFLTSVFGVLAFGIGDNQKDSLVHSLKPVGRNPLVVMTMLGLMLSVLTCFQFVIYPVRQFAAYLVRRIRKRDANTEKEDKIIWGKTVTRWFDIFFALFSVAVIIFIAVVVKDLRTVLQFVGSFASAYIAFIVPPIWLLQVRRRSPSFRWCKAETQLCLLVLSLGCFFFAFGTYTANIALVEQVVALFRLHTGWGRRQEGACSATCGTGGRLRRQRMLQTLSSPPKNPADAVGNVTGAGSTCEAYEVDYTTCKGLPQDCTACVPQDCEFDDWMDWSQPTTCDGVCTRSRKISRLNNDCGKACTGNLKETKACVLPECEGTQECTFSHWSTWGGCSESSRQQTRLREIAVPSGPFGAPCTGPQKETKPCEASAEKQDCQLSEWSEWRECSKPCGGGQRSRSREIYQHAQHGGEPCTGSMRITEECGTEACGSGDPHQEPGTDDCLLSDWSDWGGCDGSTVQAYRTRHPVREAQEEGIPCSGTLKEAGPCPGTETRDCVFSEWGTWGGCGASCGGGQRFRTREILHPAKPGGEPCTGSTHETEVCNEEIACNVHLDCVVSHWSLWSVCSVSCGEGQNVRQRKIIQAVQPGGSGCNMALLEVGACTGSSTNETCGDKVDCVWGHWMEWSDCQEATFCGLGYRSRSRKIAVTPVGKGERCDPLPAEEVVTDLRCAKSCTKSAACVDGEWGEWGPFGSCSVTCGQGGTSKRTRSEKVKANHCGFPASGPSEEYGPCAASRACESEMGAQDCKFGAWSQWEECSASCNGARNRHREIIQYSAYGGQACEGPVVESERCNPSPSEHSPPYGCVSGAPVDCVQWPPSEWSECSAKCGTGNQTRERRVAVEPAYGGKSCPEPLKEIRECHADVSCEVVDRDCELSDWEDWSPCELIAYQKLRRRKVKISQAGIGKDCQGDLTEVKACGGQCQDRTYWCSWADWRQWGLCSTTCGSAGRRHRYRPMKLIEVTPAEMKLQGASNGTAAPKAPATPVLVSPAEVQEQFQLLSRKLELGHGHLDLLASFFAGVASVAGIAGLTVFVSRRGFSASLAAPLYASDSALE</sequence>
<evidence type="ECO:0000256" key="5">
    <source>
        <dbReference type="ARBA" id="ARBA00022737"/>
    </source>
</evidence>
<feature type="transmembrane region" description="Helical" evidence="10">
    <location>
        <begin position="666"/>
        <end position="699"/>
    </location>
</feature>
<comment type="similarity">
    <text evidence="2">Belongs to the peptidase S10 family.</text>
</comment>
<keyword evidence="4" id="KW-0732">Signal</keyword>
<dbReference type="InterPro" id="IPR033124">
    <property type="entry name" value="Ser_caboxypep_his_AS"/>
</dbReference>
<protein>
    <submittedName>
        <fullName evidence="13">Serine carboxypeptidase-like 39</fullName>
    </submittedName>
</protein>
<feature type="transmembrane region" description="Helical" evidence="10">
    <location>
        <begin position="1025"/>
        <end position="1046"/>
    </location>
</feature>
<name>A0A1Q9CE03_SYMMI</name>
<dbReference type="PANTHER" id="PTHR22906">
    <property type="entry name" value="PROPERDIN"/>
    <property type="match status" value="1"/>
</dbReference>
<dbReference type="SUPFAM" id="SSF53474">
    <property type="entry name" value="alpha/beta-Hydrolases"/>
    <property type="match status" value="1"/>
</dbReference>
<dbReference type="Pfam" id="PF00450">
    <property type="entry name" value="Peptidase_S10"/>
    <property type="match status" value="1"/>
</dbReference>
<evidence type="ECO:0000256" key="7">
    <source>
        <dbReference type="ARBA" id="ARBA00023136"/>
    </source>
</evidence>
<feature type="transmembrane region" description="Helical" evidence="10">
    <location>
        <begin position="854"/>
        <end position="881"/>
    </location>
</feature>
<evidence type="ECO:0000256" key="9">
    <source>
        <dbReference type="ARBA" id="ARBA00023180"/>
    </source>
</evidence>
<keyword evidence="7 10" id="KW-0472">Membrane</keyword>
<comment type="subcellular location">
    <subcellularLocation>
        <location evidence="1">Membrane</location>
    </subcellularLocation>
</comment>
<feature type="transmembrane region" description="Helical" evidence="10">
    <location>
        <begin position="815"/>
        <end position="833"/>
    </location>
</feature>
<dbReference type="InterPro" id="IPR001563">
    <property type="entry name" value="Peptidase_S10"/>
</dbReference>
<dbReference type="PROSITE" id="PS00131">
    <property type="entry name" value="CARBOXYPEPT_SER_SER"/>
    <property type="match status" value="1"/>
</dbReference>
<dbReference type="Proteomes" id="UP000186817">
    <property type="component" value="Unassembled WGS sequence"/>
</dbReference>
<dbReference type="InterPro" id="IPR000884">
    <property type="entry name" value="TSP1_rpt"/>
</dbReference>
<dbReference type="InterPro" id="IPR018202">
    <property type="entry name" value="Ser_caboxypep_ser_AS"/>
</dbReference>
<dbReference type="Gene3D" id="3.40.50.1820">
    <property type="entry name" value="alpha/beta hydrolase"/>
    <property type="match status" value="1"/>
</dbReference>
<evidence type="ECO:0000256" key="2">
    <source>
        <dbReference type="ARBA" id="ARBA00009431"/>
    </source>
</evidence>
<keyword evidence="6 10" id="KW-1133">Transmembrane helix</keyword>
<dbReference type="InterPro" id="IPR044004">
    <property type="entry name" value="TSP1_spondin_dom"/>
</dbReference>
<dbReference type="PROSITE" id="PS00560">
    <property type="entry name" value="CARBOXYPEPT_SER_HIS"/>
    <property type="match status" value="1"/>
</dbReference>
<dbReference type="GO" id="GO:0016020">
    <property type="term" value="C:membrane"/>
    <property type="evidence" value="ECO:0007669"/>
    <property type="project" value="UniProtKB-SubCell"/>
</dbReference>
<evidence type="ECO:0000313" key="14">
    <source>
        <dbReference type="Proteomes" id="UP000186817"/>
    </source>
</evidence>
<feature type="transmembrane region" description="Helical" evidence="10">
    <location>
        <begin position="776"/>
        <end position="795"/>
    </location>
</feature>
<dbReference type="Pfam" id="PF01490">
    <property type="entry name" value="Aa_trans"/>
    <property type="match status" value="1"/>
</dbReference>
<evidence type="ECO:0000256" key="8">
    <source>
        <dbReference type="ARBA" id="ARBA00023157"/>
    </source>
</evidence>
<dbReference type="PROSITE" id="PS50092">
    <property type="entry name" value="TSP1"/>
    <property type="match status" value="11"/>
</dbReference>
<feature type="transmembrane region" description="Helical" evidence="10">
    <location>
        <begin position="957"/>
        <end position="977"/>
    </location>
</feature>
<evidence type="ECO:0000256" key="3">
    <source>
        <dbReference type="ARBA" id="ARBA00022692"/>
    </source>
</evidence>
<feature type="transmembrane region" description="Helical" evidence="10">
    <location>
        <begin position="983"/>
        <end position="1005"/>
    </location>
</feature>
<keyword evidence="13" id="KW-0378">Hydrolase</keyword>
<dbReference type="GO" id="GO:0004185">
    <property type="term" value="F:serine-type carboxypeptidase activity"/>
    <property type="evidence" value="ECO:0007669"/>
    <property type="project" value="InterPro"/>
</dbReference>
<feature type="domain" description="Spondin-like TSP1" evidence="12">
    <location>
        <begin position="1421"/>
        <end position="1470"/>
    </location>
</feature>
<keyword evidence="8" id="KW-1015">Disulfide bond</keyword>
<evidence type="ECO:0000313" key="13">
    <source>
        <dbReference type="EMBL" id="OLP81164.1"/>
    </source>
</evidence>
<feature type="transmembrane region" description="Helical" evidence="10">
    <location>
        <begin position="751"/>
        <end position="769"/>
    </location>
</feature>
<dbReference type="InterPro" id="IPR013057">
    <property type="entry name" value="AA_transpt_TM"/>
</dbReference>
<dbReference type="Gene3D" id="2.20.100.10">
    <property type="entry name" value="Thrombospondin type-1 (TSP1) repeat"/>
    <property type="match status" value="10"/>
</dbReference>
<dbReference type="GO" id="GO:0006508">
    <property type="term" value="P:proteolysis"/>
    <property type="evidence" value="ECO:0007669"/>
    <property type="project" value="InterPro"/>
</dbReference>
<keyword evidence="9" id="KW-0325">Glycoprotein</keyword>
<keyword evidence="3 10" id="KW-0812">Transmembrane</keyword>
<evidence type="ECO:0000259" key="11">
    <source>
        <dbReference type="Pfam" id="PF01490"/>
    </source>
</evidence>
<dbReference type="SMART" id="SM00209">
    <property type="entry name" value="TSP1"/>
    <property type="match status" value="14"/>
</dbReference>
<gene>
    <name evidence="13" type="primary">SCPL39</name>
    <name evidence="13" type="ORF">AK812_SmicGene38327</name>
</gene>